<accession>A0A644Y529</accession>
<dbReference type="PANTHER" id="PTHR23135">
    <property type="entry name" value="MUR LIGASE FAMILY MEMBER"/>
    <property type="match status" value="1"/>
</dbReference>
<sequence>MDTIVEFAEGRKIVMFGAGGERDLSRRAPMGEIAGKYCDLSILTSDNPRFEDPYDICVEISKGVEKAGGKYEIIVERDKAIYYAIDNSKSKDVILLAGKSTEPYQDMGTEKVPYDEGYIAKMAIIDVEKKRGLRN</sequence>
<reference evidence="2" key="1">
    <citation type="submission" date="2019-08" db="EMBL/GenBank/DDBJ databases">
        <authorList>
            <person name="Kucharzyk K."/>
            <person name="Murdoch R.W."/>
            <person name="Higgins S."/>
            <person name="Loffler F."/>
        </authorList>
    </citation>
    <scope>NUCLEOTIDE SEQUENCE</scope>
</reference>
<dbReference type="EC" id="6.3.2.13" evidence="2"/>
<dbReference type="PANTHER" id="PTHR23135:SF4">
    <property type="entry name" value="UDP-N-ACETYLMURAMOYL-L-ALANYL-D-GLUTAMATE--2,6-DIAMINOPIMELATE LIGASE MURE HOMOLOG, CHLOROPLASTIC"/>
    <property type="match status" value="1"/>
</dbReference>
<dbReference type="Gene3D" id="3.90.190.20">
    <property type="entry name" value="Mur ligase, C-terminal domain"/>
    <property type="match status" value="1"/>
</dbReference>
<dbReference type="InterPro" id="IPR036615">
    <property type="entry name" value="Mur_ligase_C_dom_sf"/>
</dbReference>
<evidence type="ECO:0000313" key="2">
    <source>
        <dbReference type="EMBL" id="MPM23656.1"/>
    </source>
</evidence>
<gene>
    <name evidence="2" type="primary">murE_27</name>
    <name evidence="2" type="ORF">SDC9_70130</name>
</gene>
<feature type="domain" description="Mur ligase C-terminal" evidence="1">
    <location>
        <begin position="2"/>
        <end position="99"/>
    </location>
</feature>
<protein>
    <submittedName>
        <fullName evidence="2">UDP-N-acetylmuramoyl-L-alanyl-D-glutamate--2, 6-diaminopimelate ligase</fullName>
        <ecNumber evidence="2">6.3.2.13</ecNumber>
    </submittedName>
</protein>
<dbReference type="GO" id="GO:0008765">
    <property type="term" value="F:UDP-N-acetylmuramoylalanyl-D-glutamate-2,6-diaminopimelate ligase activity"/>
    <property type="evidence" value="ECO:0007669"/>
    <property type="project" value="UniProtKB-EC"/>
</dbReference>
<name>A0A644Y529_9ZZZZ</name>
<dbReference type="AlphaFoldDB" id="A0A644Y529"/>
<proteinExistence type="predicted"/>
<comment type="caution">
    <text evidence="2">The sequence shown here is derived from an EMBL/GenBank/DDBJ whole genome shotgun (WGS) entry which is preliminary data.</text>
</comment>
<keyword evidence="2" id="KW-0436">Ligase</keyword>
<dbReference type="InterPro" id="IPR004101">
    <property type="entry name" value="Mur_ligase_C"/>
</dbReference>
<dbReference type="SUPFAM" id="SSF53244">
    <property type="entry name" value="MurD-like peptide ligases, peptide-binding domain"/>
    <property type="match status" value="1"/>
</dbReference>
<organism evidence="2">
    <name type="scientific">bioreactor metagenome</name>
    <dbReference type="NCBI Taxonomy" id="1076179"/>
    <lineage>
        <taxon>unclassified sequences</taxon>
        <taxon>metagenomes</taxon>
        <taxon>ecological metagenomes</taxon>
    </lineage>
</organism>
<dbReference type="Pfam" id="PF02875">
    <property type="entry name" value="Mur_ligase_C"/>
    <property type="match status" value="1"/>
</dbReference>
<evidence type="ECO:0000259" key="1">
    <source>
        <dbReference type="Pfam" id="PF02875"/>
    </source>
</evidence>
<dbReference type="EMBL" id="VSSQ01004083">
    <property type="protein sequence ID" value="MPM23656.1"/>
    <property type="molecule type" value="Genomic_DNA"/>
</dbReference>